<feature type="compositionally biased region" description="Low complexity" evidence="1">
    <location>
        <begin position="220"/>
        <end position="230"/>
    </location>
</feature>
<sequence>MPGNIQEKPLKFAGKRLESYKPSVKLFSSDNEYAITDETDEDEDDEEEESSPFLSRRNSKAGKINYHKPKSYKSTLSKSIVSHSNFYHSPDEDHSDSKQGPYTSDSNIHNQSHVESDNSSVLPSDFENLSDFQSDDNSDNGANNNNNDDDDDDDEDDDEDEFESDSSNDSATIFLSNETKKQKGLKKVKPPRKLVIPAPQRLSLPPKITTFGNSKKTDSSSEFSEMSDSELNALEASIKRRPSIVDHTLDERPVFPRSTVEDINEEDEYTSSDESEYNDENLLAILSEDDSDVSDVSDSEEENEDLFAYDDDDEADDDNAVEETEERAILEEVKRSGDLEGHKVGYVSDEDDFESDISFDQDAFFETRTTQAGIKSITSVPLANQYSDEDESYLWSYFFTSGDESEDENLKFNQLTHVDSVDAGEPVEISGDSTDEDENLPRSNLQIISRPTEILSTSANTSRPPVLGSWVMSSERPYGIIDGLTTRTLSTTSSANGTSAQPDSVGASAATALPDGKRSQQNSTVSKINQDDGKSDSELSELALDDFIYTSELEDEDKVSEYPIEDSIYHSLNKDIPLSAFRNRGVQFINRRNSTNNRSQEVHMSSAQSMSKHFRKRRKHKHMYEQEETSSYPAEDIDDLGATDLIDELVNIGAISPLFGGIA</sequence>
<gene>
    <name evidence="2" type="ORF">BN980_GECA21s01539g</name>
</gene>
<reference evidence="2" key="1">
    <citation type="submission" date="2014-03" db="EMBL/GenBank/DDBJ databases">
        <authorList>
            <person name="Casaregola S."/>
        </authorList>
    </citation>
    <scope>NUCLEOTIDE SEQUENCE [LARGE SCALE GENOMIC DNA]</scope>
    <source>
        <strain evidence="2">CLIB 918</strain>
    </source>
</reference>
<feature type="region of interest" description="Disordered" evidence="1">
    <location>
        <begin position="491"/>
        <end position="539"/>
    </location>
</feature>
<dbReference type="PANTHER" id="PTHR28057">
    <property type="entry name" value="PROTEIN IFH1-RELATED"/>
    <property type="match status" value="1"/>
</dbReference>
<feature type="compositionally biased region" description="Acidic residues" evidence="1">
    <location>
        <begin position="262"/>
        <end position="279"/>
    </location>
</feature>
<proteinExistence type="predicted"/>
<dbReference type="Pfam" id="PF10380">
    <property type="entry name" value="CRF1"/>
    <property type="match status" value="1"/>
</dbReference>
<feature type="compositionally biased region" description="Polar residues" evidence="1">
    <location>
        <begin position="441"/>
        <end position="463"/>
    </location>
</feature>
<feature type="compositionally biased region" description="Acidic residues" evidence="1">
    <location>
        <begin position="35"/>
        <end position="50"/>
    </location>
</feature>
<organism evidence="2 3">
    <name type="scientific">Geotrichum candidum</name>
    <name type="common">Oospora lactis</name>
    <name type="synonym">Dipodascus geotrichum</name>
    <dbReference type="NCBI Taxonomy" id="1173061"/>
    <lineage>
        <taxon>Eukaryota</taxon>
        <taxon>Fungi</taxon>
        <taxon>Dikarya</taxon>
        <taxon>Ascomycota</taxon>
        <taxon>Saccharomycotina</taxon>
        <taxon>Dipodascomycetes</taxon>
        <taxon>Dipodascales</taxon>
        <taxon>Dipodascaceae</taxon>
        <taxon>Geotrichum</taxon>
    </lineage>
</organism>
<evidence type="ECO:0000256" key="1">
    <source>
        <dbReference type="SAM" id="MobiDB-lite"/>
    </source>
</evidence>
<feature type="compositionally biased region" description="Acidic residues" evidence="1">
    <location>
        <begin position="147"/>
        <end position="166"/>
    </location>
</feature>
<protein>
    <submittedName>
        <fullName evidence="2">Uncharacterized protein</fullName>
    </submittedName>
</protein>
<feature type="compositionally biased region" description="Acidic residues" evidence="1">
    <location>
        <begin position="287"/>
        <end position="322"/>
    </location>
</feature>
<feature type="compositionally biased region" description="Basic residues" evidence="1">
    <location>
        <begin position="57"/>
        <end position="71"/>
    </location>
</feature>
<name>A0A0J9XK88_GEOCN</name>
<dbReference type="EMBL" id="CCBN010000021">
    <property type="protein sequence ID" value="CDO57458.1"/>
    <property type="molecule type" value="Genomic_DNA"/>
</dbReference>
<dbReference type="OrthoDB" id="4047468at2759"/>
<evidence type="ECO:0000313" key="3">
    <source>
        <dbReference type="Proteomes" id="UP000242525"/>
    </source>
</evidence>
<feature type="compositionally biased region" description="Polar residues" evidence="1">
    <location>
        <begin position="72"/>
        <end position="87"/>
    </location>
</feature>
<dbReference type="GO" id="GO:0003712">
    <property type="term" value="F:transcription coregulator activity"/>
    <property type="evidence" value="ECO:0007669"/>
    <property type="project" value="InterPro"/>
</dbReference>
<dbReference type="AlphaFoldDB" id="A0A0J9XK88"/>
<dbReference type="Proteomes" id="UP000242525">
    <property type="component" value="Unassembled WGS sequence"/>
</dbReference>
<dbReference type="GO" id="GO:0060962">
    <property type="term" value="P:regulation of ribosomal protein gene transcription by RNA polymerase II"/>
    <property type="evidence" value="ECO:0007669"/>
    <property type="project" value="InterPro"/>
</dbReference>
<feature type="compositionally biased region" description="Polar residues" evidence="1">
    <location>
        <begin position="98"/>
        <end position="122"/>
    </location>
</feature>
<feature type="region of interest" description="Disordered" evidence="1">
    <location>
        <begin position="28"/>
        <end position="322"/>
    </location>
</feature>
<evidence type="ECO:0000313" key="2">
    <source>
        <dbReference type="EMBL" id="CDO57458.1"/>
    </source>
</evidence>
<feature type="compositionally biased region" description="Basic residues" evidence="1">
    <location>
        <begin position="182"/>
        <end position="192"/>
    </location>
</feature>
<dbReference type="InterPro" id="IPR018837">
    <property type="entry name" value="TF_CRF1/IFH1"/>
</dbReference>
<comment type="caution">
    <text evidence="2">The sequence shown here is derived from an EMBL/GenBank/DDBJ whole genome shotgun (WGS) entry which is preliminary data.</text>
</comment>
<feature type="compositionally biased region" description="Polar residues" evidence="1">
    <location>
        <begin position="519"/>
        <end position="528"/>
    </location>
</feature>
<feature type="region of interest" description="Disordered" evidence="1">
    <location>
        <begin position="422"/>
        <end position="469"/>
    </location>
</feature>
<feature type="compositionally biased region" description="Basic and acidic residues" evidence="1">
    <location>
        <begin position="243"/>
        <end position="254"/>
    </location>
</feature>
<dbReference type="PANTHER" id="PTHR28057:SF1">
    <property type="entry name" value="PROTEIN IFH1-RELATED"/>
    <property type="match status" value="1"/>
</dbReference>
<accession>A0A0J9XK88</accession>
<keyword evidence="3" id="KW-1185">Reference proteome</keyword>